<name>A0AAV7N6H1_PLEWA</name>
<feature type="compositionally biased region" description="Basic and acidic residues" evidence="1">
    <location>
        <begin position="1"/>
        <end position="22"/>
    </location>
</feature>
<feature type="region of interest" description="Disordered" evidence="1">
    <location>
        <begin position="1"/>
        <end position="27"/>
    </location>
</feature>
<accession>A0AAV7N6H1</accession>
<dbReference type="AlphaFoldDB" id="A0AAV7N6H1"/>
<dbReference type="EMBL" id="JANPWB010000013">
    <property type="protein sequence ID" value="KAJ1110470.1"/>
    <property type="molecule type" value="Genomic_DNA"/>
</dbReference>
<dbReference type="Proteomes" id="UP001066276">
    <property type="component" value="Chromosome 9"/>
</dbReference>
<keyword evidence="3" id="KW-1185">Reference proteome</keyword>
<reference evidence="2" key="1">
    <citation type="journal article" date="2022" name="bioRxiv">
        <title>Sequencing and chromosome-scale assembly of the giantPleurodeles waltlgenome.</title>
        <authorList>
            <person name="Brown T."/>
            <person name="Elewa A."/>
            <person name="Iarovenko S."/>
            <person name="Subramanian E."/>
            <person name="Araus A.J."/>
            <person name="Petzold A."/>
            <person name="Susuki M."/>
            <person name="Suzuki K.-i.T."/>
            <person name="Hayashi T."/>
            <person name="Toyoda A."/>
            <person name="Oliveira C."/>
            <person name="Osipova E."/>
            <person name="Leigh N.D."/>
            <person name="Simon A."/>
            <person name="Yun M.H."/>
        </authorList>
    </citation>
    <scope>NUCLEOTIDE SEQUENCE</scope>
    <source>
        <strain evidence="2">20211129_DDA</strain>
        <tissue evidence="2">Liver</tissue>
    </source>
</reference>
<evidence type="ECO:0000313" key="3">
    <source>
        <dbReference type="Proteomes" id="UP001066276"/>
    </source>
</evidence>
<proteinExistence type="predicted"/>
<comment type="caution">
    <text evidence="2">The sequence shown here is derived from an EMBL/GenBank/DDBJ whole genome shotgun (WGS) entry which is preliminary data.</text>
</comment>
<gene>
    <name evidence="2" type="ORF">NDU88_007821</name>
</gene>
<protein>
    <submittedName>
        <fullName evidence="2">Uncharacterized protein</fullName>
    </submittedName>
</protein>
<organism evidence="2 3">
    <name type="scientific">Pleurodeles waltl</name>
    <name type="common">Iberian ribbed newt</name>
    <dbReference type="NCBI Taxonomy" id="8319"/>
    <lineage>
        <taxon>Eukaryota</taxon>
        <taxon>Metazoa</taxon>
        <taxon>Chordata</taxon>
        <taxon>Craniata</taxon>
        <taxon>Vertebrata</taxon>
        <taxon>Euteleostomi</taxon>
        <taxon>Amphibia</taxon>
        <taxon>Batrachia</taxon>
        <taxon>Caudata</taxon>
        <taxon>Salamandroidea</taxon>
        <taxon>Salamandridae</taxon>
        <taxon>Pleurodelinae</taxon>
        <taxon>Pleurodeles</taxon>
    </lineage>
</organism>
<sequence>MEVLDSVKESLRRVDSGAEGKETQGQQGQRKKVKYFYRAMITQMIQNSMEKSLTLLQVRQPSLSLLVAYDLLAISIALEDVSFLHAVKANTTTSNPLFQGHTGCINQAYDKLSVKLLCRERTPGKRVDRLVGPERFYNIPMK</sequence>
<evidence type="ECO:0000256" key="1">
    <source>
        <dbReference type="SAM" id="MobiDB-lite"/>
    </source>
</evidence>
<evidence type="ECO:0000313" key="2">
    <source>
        <dbReference type="EMBL" id="KAJ1110470.1"/>
    </source>
</evidence>